<evidence type="ECO:0000313" key="2">
    <source>
        <dbReference type="Proteomes" id="UP000073492"/>
    </source>
</evidence>
<dbReference type="EMBL" id="LFZO01000471">
    <property type="protein sequence ID" value="KXT08249.1"/>
    <property type="molecule type" value="Genomic_DNA"/>
</dbReference>
<accession>A0A139I0W2</accession>
<evidence type="ECO:0000313" key="1">
    <source>
        <dbReference type="EMBL" id="KXT08249.1"/>
    </source>
</evidence>
<dbReference type="AlphaFoldDB" id="A0A139I0W2"/>
<gene>
    <name evidence="1" type="ORF">AC579_6499</name>
</gene>
<proteinExistence type="predicted"/>
<dbReference type="Proteomes" id="UP000073492">
    <property type="component" value="Unassembled WGS sequence"/>
</dbReference>
<comment type="caution">
    <text evidence="1">The sequence shown here is derived from an EMBL/GenBank/DDBJ whole genome shotgun (WGS) entry which is preliminary data.</text>
</comment>
<sequence>LYASWVSTMFHKCCYQKLRVPPLPTPPPAVEVCRYAGIPSGLPVLACYYLKRNCSYTWLRMQYTDSQEGFWPWL</sequence>
<reference evidence="1 2" key="1">
    <citation type="submission" date="2015-07" db="EMBL/GenBank/DDBJ databases">
        <title>Comparative genomics of the Sigatoka disease complex on banana suggests a link between parallel evolutionary changes in Pseudocercospora fijiensis and Pseudocercospora eumusae and increased virulence on the banana host.</title>
        <authorList>
            <person name="Chang T.-C."/>
            <person name="Salvucci A."/>
            <person name="Crous P.W."/>
            <person name="Stergiopoulos I."/>
        </authorList>
    </citation>
    <scope>NUCLEOTIDE SEQUENCE [LARGE SCALE GENOMIC DNA]</scope>
    <source>
        <strain evidence="1 2">CBS 116634</strain>
    </source>
</reference>
<feature type="non-terminal residue" evidence="1">
    <location>
        <position position="1"/>
    </location>
</feature>
<keyword evidence="2" id="KW-1185">Reference proteome</keyword>
<name>A0A139I0W2_9PEZI</name>
<organism evidence="1 2">
    <name type="scientific">Pseudocercospora musae</name>
    <dbReference type="NCBI Taxonomy" id="113226"/>
    <lineage>
        <taxon>Eukaryota</taxon>
        <taxon>Fungi</taxon>
        <taxon>Dikarya</taxon>
        <taxon>Ascomycota</taxon>
        <taxon>Pezizomycotina</taxon>
        <taxon>Dothideomycetes</taxon>
        <taxon>Dothideomycetidae</taxon>
        <taxon>Mycosphaerellales</taxon>
        <taxon>Mycosphaerellaceae</taxon>
        <taxon>Pseudocercospora</taxon>
    </lineage>
</organism>
<protein>
    <submittedName>
        <fullName evidence="1">Uncharacterized protein</fullName>
    </submittedName>
</protein>